<dbReference type="CDD" id="cd07377">
    <property type="entry name" value="WHTH_GntR"/>
    <property type="match status" value="1"/>
</dbReference>
<dbReference type="Gene3D" id="1.10.10.10">
    <property type="entry name" value="Winged helix-like DNA-binding domain superfamily/Winged helix DNA-binding domain"/>
    <property type="match status" value="1"/>
</dbReference>
<evidence type="ECO:0000313" key="5">
    <source>
        <dbReference type="EMBL" id="MFD2263775.1"/>
    </source>
</evidence>
<sequence>MAELKRRETLASQLVKVLADRVGGGSYKLGEKLPSEQELINEFGVSRTVVREAIATLKAGGMITTQQGIGAFVTQSAGSQPFRVEEASLDLVNEVRAVLELRIGLEAEAASLAALRRDDRHLERMVKALERMEAAISAGTDAVEPDLDFHRAIAEATFNVNFLNLFNYLGAMLIPRTRIQTFRLHEGSREEYLQRVNREHHDVYMAIRRRDPEAARAAMRVHLTGSRERLTPTEE</sequence>
<evidence type="ECO:0000256" key="1">
    <source>
        <dbReference type="ARBA" id="ARBA00023015"/>
    </source>
</evidence>
<keyword evidence="3" id="KW-0804">Transcription</keyword>
<dbReference type="PANTHER" id="PTHR43537">
    <property type="entry name" value="TRANSCRIPTIONAL REGULATOR, GNTR FAMILY"/>
    <property type="match status" value="1"/>
</dbReference>
<dbReference type="SUPFAM" id="SSF48008">
    <property type="entry name" value="GntR ligand-binding domain-like"/>
    <property type="match status" value="1"/>
</dbReference>
<dbReference type="SMART" id="SM00345">
    <property type="entry name" value="HTH_GNTR"/>
    <property type="match status" value="1"/>
</dbReference>
<dbReference type="InterPro" id="IPR000524">
    <property type="entry name" value="Tscrpt_reg_HTH_GntR"/>
</dbReference>
<evidence type="ECO:0000313" key="6">
    <source>
        <dbReference type="Proteomes" id="UP001597295"/>
    </source>
</evidence>
<dbReference type="SUPFAM" id="SSF46785">
    <property type="entry name" value="Winged helix' DNA-binding domain"/>
    <property type="match status" value="1"/>
</dbReference>
<dbReference type="InterPro" id="IPR036388">
    <property type="entry name" value="WH-like_DNA-bd_sf"/>
</dbReference>
<accession>A0ABW5DTF0</accession>
<evidence type="ECO:0000256" key="3">
    <source>
        <dbReference type="ARBA" id="ARBA00023163"/>
    </source>
</evidence>
<dbReference type="PRINTS" id="PR00035">
    <property type="entry name" value="HTHGNTR"/>
</dbReference>
<name>A0ABW5DTF0_9PROT</name>
<dbReference type="Proteomes" id="UP001597295">
    <property type="component" value="Unassembled WGS sequence"/>
</dbReference>
<keyword evidence="2" id="KW-0238">DNA-binding</keyword>
<dbReference type="SMART" id="SM00895">
    <property type="entry name" value="FCD"/>
    <property type="match status" value="1"/>
</dbReference>
<feature type="domain" description="HTH gntR-type" evidence="4">
    <location>
        <begin position="8"/>
        <end position="76"/>
    </location>
</feature>
<dbReference type="InterPro" id="IPR036390">
    <property type="entry name" value="WH_DNA-bd_sf"/>
</dbReference>
<reference evidence="6" key="1">
    <citation type="journal article" date="2019" name="Int. J. Syst. Evol. Microbiol.">
        <title>The Global Catalogue of Microorganisms (GCM) 10K type strain sequencing project: providing services to taxonomists for standard genome sequencing and annotation.</title>
        <authorList>
            <consortium name="The Broad Institute Genomics Platform"/>
            <consortium name="The Broad Institute Genome Sequencing Center for Infectious Disease"/>
            <person name="Wu L."/>
            <person name="Ma J."/>
        </authorList>
    </citation>
    <scope>NUCLEOTIDE SEQUENCE [LARGE SCALE GENOMIC DNA]</scope>
    <source>
        <strain evidence="6">CGMCC 1.19062</strain>
    </source>
</reference>
<organism evidence="5 6">
    <name type="scientific">Lacibacterium aquatile</name>
    <dbReference type="NCBI Taxonomy" id="1168082"/>
    <lineage>
        <taxon>Bacteria</taxon>
        <taxon>Pseudomonadati</taxon>
        <taxon>Pseudomonadota</taxon>
        <taxon>Alphaproteobacteria</taxon>
        <taxon>Rhodospirillales</taxon>
        <taxon>Rhodospirillaceae</taxon>
    </lineage>
</organism>
<keyword evidence="1" id="KW-0805">Transcription regulation</keyword>
<evidence type="ECO:0000256" key="2">
    <source>
        <dbReference type="ARBA" id="ARBA00023125"/>
    </source>
</evidence>
<dbReference type="Gene3D" id="1.20.120.530">
    <property type="entry name" value="GntR ligand-binding domain-like"/>
    <property type="match status" value="1"/>
</dbReference>
<dbReference type="InterPro" id="IPR011711">
    <property type="entry name" value="GntR_C"/>
</dbReference>
<comment type="caution">
    <text evidence="5">The sequence shown here is derived from an EMBL/GenBank/DDBJ whole genome shotgun (WGS) entry which is preliminary data.</text>
</comment>
<dbReference type="InterPro" id="IPR008920">
    <property type="entry name" value="TF_FadR/GntR_C"/>
</dbReference>
<dbReference type="EMBL" id="JBHUIP010000012">
    <property type="protein sequence ID" value="MFD2263775.1"/>
    <property type="molecule type" value="Genomic_DNA"/>
</dbReference>
<keyword evidence="6" id="KW-1185">Reference proteome</keyword>
<dbReference type="PROSITE" id="PS50949">
    <property type="entry name" value="HTH_GNTR"/>
    <property type="match status" value="1"/>
</dbReference>
<proteinExistence type="predicted"/>
<dbReference type="PANTHER" id="PTHR43537:SF5">
    <property type="entry name" value="UXU OPERON TRANSCRIPTIONAL REGULATOR"/>
    <property type="match status" value="1"/>
</dbReference>
<gene>
    <name evidence="5" type="ORF">ACFSM5_12815</name>
</gene>
<dbReference type="Pfam" id="PF00392">
    <property type="entry name" value="GntR"/>
    <property type="match status" value="1"/>
</dbReference>
<protein>
    <submittedName>
        <fullName evidence="5">FadR/GntR family transcriptional regulator</fullName>
    </submittedName>
</protein>
<dbReference type="RefSeq" id="WP_379876820.1">
    <property type="nucleotide sequence ID" value="NZ_JBHUIP010000012.1"/>
</dbReference>
<dbReference type="Pfam" id="PF07729">
    <property type="entry name" value="FCD"/>
    <property type="match status" value="1"/>
</dbReference>
<evidence type="ECO:0000259" key="4">
    <source>
        <dbReference type="PROSITE" id="PS50949"/>
    </source>
</evidence>